<dbReference type="STRING" id="126156.SAMN05421670_2277"/>
<comment type="catalytic activity">
    <reaction evidence="3">
        <text>UTP + H2O = UMP + diphosphate + H(+)</text>
        <dbReference type="Rhea" id="RHEA:29395"/>
        <dbReference type="ChEBI" id="CHEBI:15377"/>
        <dbReference type="ChEBI" id="CHEBI:15378"/>
        <dbReference type="ChEBI" id="CHEBI:33019"/>
        <dbReference type="ChEBI" id="CHEBI:46398"/>
        <dbReference type="ChEBI" id="CHEBI:57865"/>
        <dbReference type="EC" id="3.6.1.9"/>
    </reaction>
</comment>
<keyword evidence="3" id="KW-0963">Cytoplasm</keyword>
<comment type="cofactor">
    <cofactor evidence="1 3">
        <name>a divalent metal cation</name>
        <dbReference type="ChEBI" id="CHEBI:60240"/>
    </cofactor>
</comment>
<dbReference type="InterPro" id="IPR003697">
    <property type="entry name" value="Maf-like"/>
</dbReference>
<dbReference type="RefSeq" id="WP_093537006.1">
    <property type="nucleotide sequence ID" value="NZ_CP183885.1"/>
</dbReference>
<name>A0A1I5YV82_9BACI</name>
<keyword evidence="2 3" id="KW-0378">Hydrolase</keyword>
<reference evidence="5" key="1">
    <citation type="submission" date="2016-10" db="EMBL/GenBank/DDBJ databases">
        <authorList>
            <person name="Varghese N."/>
            <person name="Submissions S."/>
        </authorList>
    </citation>
    <scope>NUCLEOTIDE SEQUENCE [LARGE SCALE GENOMIC DNA]</scope>
    <source>
        <strain evidence="5">DSM 11706</strain>
    </source>
</reference>
<feature type="site" description="Important for substrate specificity" evidence="3">
    <location>
        <position position="157"/>
    </location>
</feature>
<dbReference type="HAMAP" id="MF_00528">
    <property type="entry name" value="Maf"/>
    <property type="match status" value="1"/>
</dbReference>
<comment type="function">
    <text evidence="3">Nucleoside triphosphate pyrophosphatase that hydrolyzes dTTP and UTP. May have a dual role in cell division arrest and in preventing the incorporation of modified nucleotides into cellular nucleic acids.</text>
</comment>
<gene>
    <name evidence="4" type="ORF">SAMN05421670_2277</name>
</gene>
<comment type="caution">
    <text evidence="3">Lacks conserved residue(s) required for the propagation of feature annotation.</text>
</comment>
<dbReference type="Pfam" id="PF02545">
    <property type="entry name" value="Maf"/>
    <property type="match status" value="1"/>
</dbReference>
<evidence type="ECO:0000256" key="1">
    <source>
        <dbReference type="ARBA" id="ARBA00001968"/>
    </source>
</evidence>
<comment type="subcellular location">
    <subcellularLocation>
        <location evidence="3">Cytoplasm</location>
    </subcellularLocation>
</comment>
<organism evidence="4 5">
    <name type="scientific">Psychrobacillus psychrotolerans</name>
    <dbReference type="NCBI Taxonomy" id="126156"/>
    <lineage>
        <taxon>Bacteria</taxon>
        <taxon>Bacillati</taxon>
        <taxon>Bacillota</taxon>
        <taxon>Bacilli</taxon>
        <taxon>Bacillales</taxon>
        <taxon>Bacillaceae</taxon>
        <taxon>Psychrobacillus</taxon>
    </lineage>
</organism>
<dbReference type="NCBIfam" id="TIGR00172">
    <property type="entry name" value="maf"/>
    <property type="match status" value="1"/>
</dbReference>
<comment type="catalytic activity">
    <reaction evidence="3">
        <text>dTTP + H2O = dTMP + diphosphate + H(+)</text>
        <dbReference type="Rhea" id="RHEA:28534"/>
        <dbReference type="ChEBI" id="CHEBI:15377"/>
        <dbReference type="ChEBI" id="CHEBI:15378"/>
        <dbReference type="ChEBI" id="CHEBI:33019"/>
        <dbReference type="ChEBI" id="CHEBI:37568"/>
        <dbReference type="ChEBI" id="CHEBI:63528"/>
        <dbReference type="EC" id="3.6.1.9"/>
    </reaction>
</comment>
<evidence type="ECO:0000256" key="3">
    <source>
        <dbReference type="HAMAP-Rule" id="MF_00528"/>
    </source>
</evidence>
<evidence type="ECO:0000256" key="2">
    <source>
        <dbReference type="ARBA" id="ARBA00022801"/>
    </source>
</evidence>
<dbReference type="GO" id="GO:0005737">
    <property type="term" value="C:cytoplasm"/>
    <property type="evidence" value="ECO:0007669"/>
    <property type="project" value="UniProtKB-SubCell"/>
</dbReference>
<dbReference type="EC" id="3.6.1.9" evidence="3"/>
<dbReference type="CDD" id="cd00555">
    <property type="entry name" value="Maf"/>
    <property type="match status" value="1"/>
</dbReference>
<keyword evidence="3" id="KW-0546">Nucleotide metabolism</keyword>
<dbReference type="SUPFAM" id="SSF52972">
    <property type="entry name" value="ITPase-like"/>
    <property type="match status" value="1"/>
</dbReference>
<dbReference type="GO" id="GO:0009117">
    <property type="term" value="P:nucleotide metabolic process"/>
    <property type="evidence" value="ECO:0007669"/>
    <property type="project" value="UniProtKB-KW"/>
</dbReference>
<dbReference type="PANTHER" id="PTHR43213">
    <property type="entry name" value="BIFUNCTIONAL DTTP/UTP PYROPHOSPHATASE/METHYLTRANSFERASE PROTEIN-RELATED"/>
    <property type="match status" value="1"/>
</dbReference>
<dbReference type="Gene3D" id="3.90.950.10">
    <property type="match status" value="1"/>
</dbReference>
<accession>A0A1I5YV82</accession>
<dbReference type="PANTHER" id="PTHR43213:SF5">
    <property type="entry name" value="BIFUNCTIONAL DTTP_UTP PYROPHOSPHATASE_METHYLTRANSFERASE PROTEIN-RELATED"/>
    <property type="match status" value="1"/>
</dbReference>
<sequence length="200" mass="21775">MKLTSDHHFILASESPRRKELFAKFGIPFEVIASGAVEIVEKNLSVEEVARNIAISKTTAILKENPSAIVIAADTIVSFENEFLMKPKDNAEAKTFLQKLSGNTHQVTTGVAIYGGNISVSFAETTSVKFFELSEDQIDAYVATGDSLDKAGGYGIQTMGGLFVESIQGDYNNVIGLPISRLFRALLSLRLIEVERVVNT</sequence>
<dbReference type="InterPro" id="IPR029001">
    <property type="entry name" value="ITPase-like_fam"/>
</dbReference>
<dbReference type="OrthoDB" id="9807767at2"/>
<evidence type="ECO:0000313" key="4">
    <source>
        <dbReference type="EMBL" id="SFQ48126.1"/>
    </source>
</evidence>
<proteinExistence type="inferred from homology"/>
<dbReference type="AlphaFoldDB" id="A0A1I5YV82"/>
<feature type="site" description="Important for substrate specificity" evidence="3">
    <location>
        <position position="75"/>
    </location>
</feature>
<dbReference type="PIRSF" id="PIRSF006305">
    <property type="entry name" value="Maf"/>
    <property type="match status" value="1"/>
</dbReference>
<dbReference type="GO" id="GO:0036221">
    <property type="term" value="F:UTP diphosphatase activity"/>
    <property type="evidence" value="ECO:0007669"/>
    <property type="project" value="RHEA"/>
</dbReference>
<dbReference type="EMBL" id="FOXU01000003">
    <property type="protein sequence ID" value="SFQ48126.1"/>
    <property type="molecule type" value="Genomic_DNA"/>
</dbReference>
<keyword evidence="5" id="KW-1185">Reference proteome</keyword>
<feature type="site" description="Important for substrate specificity" evidence="3">
    <location>
        <position position="17"/>
    </location>
</feature>
<evidence type="ECO:0000313" key="5">
    <source>
        <dbReference type="Proteomes" id="UP000198734"/>
    </source>
</evidence>
<protein>
    <recommendedName>
        <fullName evidence="3">dTTP/UTP pyrophosphatase</fullName>
        <shortName evidence="3">dTTPase/UTPase</shortName>
        <ecNumber evidence="3">3.6.1.9</ecNumber>
    </recommendedName>
    <alternativeName>
        <fullName evidence="3">Nucleoside triphosphate pyrophosphatase</fullName>
    </alternativeName>
    <alternativeName>
        <fullName evidence="3">Nucleotide pyrophosphatase</fullName>
        <shortName evidence="3">Nucleotide PPase</shortName>
    </alternativeName>
</protein>
<comment type="similarity">
    <text evidence="3">Belongs to the Maf family. YhdE subfamily.</text>
</comment>
<dbReference type="Proteomes" id="UP000198734">
    <property type="component" value="Unassembled WGS sequence"/>
</dbReference>
<dbReference type="GO" id="GO:0036218">
    <property type="term" value="F:dTTP diphosphatase activity"/>
    <property type="evidence" value="ECO:0007669"/>
    <property type="project" value="RHEA"/>
</dbReference>
<feature type="active site" description="Proton acceptor" evidence="3">
    <location>
        <position position="74"/>
    </location>
</feature>